<dbReference type="Gene3D" id="1.10.287.470">
    <property type="entry name" value="Helix hairpin bin"/>
    <property type="match status" value="1"/>
</dbReference>
<keyword evidence="7" id="KW-1185">Reference proteome</keyword>
<name>S6ABM7_SULDS</name>
<feature type="domain" description="CusB-like beta-barrel" evidence="4">
    <location>
        <begin position="205"/>
        <end position="276"/>
    </location>
</feature>
<keyword evidence="2" id="KW-0175">Coiled coil</keyword>
<keyword evidence="3" id="KW-0732">Signal</keyword>
<keyword evidence="6" id="KW-0614">Plasmid</keyword>
<dbReference type="AlphaFoldDB" id="S6ABM7"/>
<feature type="chain" id="PRO_5004535963" evidence="3">
    <location>
        <begin position="27"/>
        <end position="371"/>
    </location>
</feature>
<feature type="coiled-coil region" evidence="2">
    <location>
        <begin position="112"/>
        <end position="163"/>
    </location>
</feature>
<dbReference type="Pfam" id="PF25954">
    <property type="entry name" value="Beta-barrel_RND_2"/>
    <property type="match status" value="1"/>
</dbReference>
<dbReference type="EMBL" id="AP013067">
    <property type="protein sequence ID" value="BAN36880.1"/>
    <property type="molecule type" value="Genomic_DNA"/>
</dbReference>
<evidence type="ECO:0000256" key="1">
    <source>
        <dbReference type="ARBA" id="ARBA00009477"/>
    </source>
</evidence>
<dbReference type="InterPro" id="IPR006143">
    <property type="entry name" value="RND_pump_MFP"/>
</dbReference>
<dbReference type="InterPro" id="IPR058792">
    <property type="entry name" value="Beta-barrel_RND_2"/>
</dbReference>
<dbReference type="Gene3D" id="2.40.50.100">
    <property type="match status" value="1"/>
</dbReference>
<gene>
    <name evidence="6" type="ORF">SCD_n03081</name>
</gene>
<evidence type="ECO:0000256" key="3">
    <source>
        <dbReference type="SAM" id="SignalP"/>
    </source>
</evidence>
<sequence>MKSNHNFAKPLLAVSLVFLLALGACGKDEKKVEPAKDKAVEKAAPVRVEIVKKAPLVLTIALTGSVEAGRIAQLASPAEGPVLGVRVREGDLVKAGQVLLTLGRTEGATALVASSREDLKKEEDNLARTRRLVESGALAGEQLDSAAANAARMRALLVKAQETTRDYAVLAPWAGVVSKMKVRDGDFVAPRAPLAEIYEPKSLIVRLAVPEQEAARLALGMKAEVELDAYPGKRYAGSVSRLYPYLDIRTRTRTAEITVADVPNLLPGMFARAFLVRETLADTITVPAYSLAAIPGGGFAVFVAKDGKAVRRKVETGIEVDGRVRIVSGLDAGDKLIVAGQEKLKDGAAVKLPEAAAKNAGDAAKPKATQP</sequence>
<dbReference type="Pfam" id="PF25989">
    <property type="entry name" value="YknX_C"/>
    <property type="match status" value="1"/>
</dbReference>
<dbReference type="HOGENOM" id="CLU_018816_1_2_4"/>
<dbReference type="OrthoDB" id="9783047at2"/>
<proteinExistence type="inferred from homology"/>
<dbReference type="RefSeq" id="WP_009207799.1">
    <property type="nucleotide sequence ID" value="NC_022358.1"/>
</dbReference>
<dbReference type="InterPro" id="IPR058637">
    <property type="entry name" value="YknX-like_C"/>
</dbReference>
<evidence type="ECO:0000313" key="6">
    <source>
        <dbReference type="EMBL" id="BAN36880.1"/>
    </source>
</evidence>
<dbReference type="Proteomes" id="UP000015559">
    <property type="component" value="Plasmid pSCD"/>
</dbReference>
<dbReference type="GO" id="GO:0015562">
    <property type="term" value="F:efflux transmembrane transporter activity"/>
    <property type="evidence" value="ECO:0007669"/>
    <property type="project" value="TreeGrafter"/>
</dbReference>
<dbReference type="KEGG" id="sdr:SCD_n03081"/>
<dbReference type="GO" id="GO:1990281">
    <property type="term" value="C:efflux pump complex"/>
    <property type="evidence" value="ECO:0007669"/>
    <property type="project" value="TreeGrafter"/>
</dbReference>
<dbReference type="Gene3D" id="2.40.420.20">
    <property type="match status" value="1"/>
</dbReference>
<dbReference type="PROSITE" id="PS51257">
    <property type="entry name" value="PROKAR_LIPOPROTEIN"/>
    <property type="match status" value="1"/>
</dbReference>
<organism evidence="6 7">
    <name type="scientific">Sulfuricella denitrificans (strain DSM 22764 / NBRC 105220 / skB26)</name>
    <dbReference type="NCBI Taxonomy" id="1163617"/>
    <lineage>
        <taxon>Bacteria</taxon>
        <taxon>Pseudomonadati</taxon>
        <taxon>Pseudomonadota</taxon>
        <taxon>Betaproteobacteria</taxon>
        <taxon>Nitrosomonadales</taxon>
        <taxon>Sulfuricellaceae</taxon>
        <taxon>Sulfuricella</taxon>
    </lineage>
</organism>
<evidence type="ECO:0000313" key="7">
    <source>
        <dbReference type="Proteomes" id="UP000015559"/>
    </source>
</evidence>
<evidence type="ECO:0000259" key="4">
    <source>
        <dbReference type="Pfam" id="PF25954"/>
    </source>
</evidence>
<feature type="signal peptide" evidence="3">
    <location>
        <begin position="1"/>
        <end position="26"/>
    </location>
</feature>
<dbReference type="Gene3D" id="2.40.30.170">
    <property type="match status" value="1"/>
</dbReference>
<dbReference type="SUPFAM" id="SSF111369">
    <property type="entry name" value="HlyD-like secretion proteins"/>
    <property type="match status" value="1"/>
</dbReference>
<reference evidence="6 7" key="1">
    <citation type="journal article" date="2012" name="Appl. Environ. Microbiol.">
        <title>Draft genome sequence of a psychrotolerant sulfur-oxidizing bacterium, Sulfuricella denitrificans skB26, and proteomic insights into cold adaptation.</title>
        <authorList>
            <person name="Watanabe T."/>
            <person name="Kojima H."/>
            <person name="Fukui M."/>
        </authorList>
    </citation>
    <scope>NUCLEOTIDE SEQUENCE [LARGE SCALE GENOMIC DNA]</scope>
    <source>
        <strain evidence="7">skB26</strain>
        <plasmid evidence="6 7">pSCD</plasmid>
    </source>
</reference>
<protein>
    <submittedName>
        <fullName evidence="6">RND family efflux transporter MFP subunit</fullName>
    </submittedName>
</protein>
<geneLocation type="plasmid" evidence="6 7">
    <name>pSCD</name>
</geneLocation>
<evidence type="ECO:0000259" key="5">
    <source>
        <dbReference type="Pfam" id="PF25989"/>
    </source>
</evidence>
<comment type="similarity">
    <text evidence="1">Belongs to the membrane fusion protein (MFP) (TC 8.A.1) family.</text>
</comment>
<feature type="domain" description="YknX-like C-terminal permuted SH3-like" evidence="5">
    <location>
        <begin position="296"/>
        <end position="351"/>
    </location>
</feature>
<evidence type="ECO:0000256" key="2">
    <source>
        <dbReference type="SAM" id="Coils"/>
    </source>
</evidence>
<dbReference type="PANTHER" id="PTHR30469:SF15">
    <property type="entry name" value="HLYD FAMILY OF SECRETION PROTEINS"/>
    <property type="match status" value="1"/>
</dbReference>
<accession>S6ABM7</accession>
<dbReference type="NCBIfam" id="TIGR01730">
    <property type="entry name" value="RND_mfp"/>
    <property type="match status" value="1"/>
</dbReference>
<dbReference type="PANTHER" id="PTHR30469">
    <property type="entry name" value="MULTIDRUG RESISTANCE PROTEIN MDTA"/>
    <property type="match status" value="1"/>
</dbReference>